<dbReference type="SUPFAM" id="SSF52540">
    <property type="entry name" value="P-loop containing nucleoside triphosphate hydrolases"/>
    <property type="match status" value="1"/>
</dbReference>
<feature type="domain" description="ABC transporter" evidence="8">
    <location>
        <begin position="19"/>
        <end position="270"/>
    </location>
</feature>
<dbReference type="InterPro" id="IPR050388">
    <property type="entry name" value="ABC_Ni/Peptide_Import"/>
</dbReference>
<evidence type="ECO:0000256" key="1">
    <source>
        <dbReference type="ARBA" id="ARBA00004417"/>
    </source>
</evidence>
<sequence>MTYSATGFGSQDQNNAKVLQVENLETHFITRAGVLKAVDGVSFHIHAGETVALVGESGCGKSVTALSLLRLVPNPPGEIVGGRILLDGDDLLEMSQSEIEDVRGDRAAMIFQEPLTALNPILNVGNQLSEVILRHTKASKREARALVLDMLKRVGISDPESRLKAYPHQLSGGMRQRVMIAMALLANPALLIADEPTTALDVTIQAQILELMRDMRDQTGAAVLMITHDLGVVAEMADRVIVMYAGRIVESAPVRTLFASPAHPYTLGLMRSTPNLTTQRGELSAIPGLVPTLAALKDMEGCRFAPRCAFASQKCREHEPPLENASNDQSVRCWHWDQVLASQVAV</sequence>
<dbReference type="Pfam" id="PF08352">
    <property type="entry name" value="oligo_HPY"/>
    <property type="match status" value="1"/>
</dbReference>
<evidence type="ECO:0000313" key="9">
    <source>
        <dbReference type="EMBL" id="GGA49832.1"/>
    </source>
</evidence>
<gene>
    <name evidence="9" type="ORF">GCM10011499_19690</name>
</gene>
<keyword evidence="3" id="KW-0813">Transport</keyword>
<dbReference type="NCBIfam" id="TIGR01727">
    <property type="entry name" value="oligo_HPY"/>
    <property type="match status" value="1"/>
</dbReference>
<dbReference type="GO" id="GO:0016887">
    <property type="term" value="F:ATP hydrolysis activity"/>
    <property type="evidence" value="ECO:0007669"/>
    <property type="project" value="InterPro"/>
</dbReference>
<dbReference type="FunFam" id="3.40.50.300:FF:000016">
    <property type="entry name" value="Oligopeptide ABC transporter ATP-binding component"/>
    <property type="match status" value="1"/>
</dbReference>
<evidence type="ECO:0000256" key="6">
    <source>
        <dbReference type="ARBA" id="ARBA00022840"/>
    </source>
</evidence>
<proteinExistence type="inferred from homology"/>
<evidence type="ECO:0000313" key="10">
    <source>
        <dbReference type="Proteomes" id="UP000596977"/>
    </source>
</evidence>
<dbReference type="Gene3D" id="3.40.50.300">
    <property type="entry name" value="P-loop containing nucleotide triphosphate hydrolases"/>
    <property type="match status" value="1"/>
</dbReference>
<protein>
    <submittedName>
        <fullName evidence="9">ABC transporter ATP-binding protein</fullName>
    </submittedName>
</protein>
<dbReference type="PROSITE" id="PS00211">
    <property type="entry name" value="ABC_TRANSPORTER_1"/>
    <property type="match status" value="1"/>
</dbReference>
<evidence type="ECO:0000256" key="4">
    <source>
        <dbReference type="ARBA" id="ARBA00022475"/>
    </source>
</evidence>
<dbReference type="InterPro" id="IPR013563">
    <property type="entry name" value="Oligopep_ABC_C"/>
</dbReference>
<evidence type="ECO:0000256" key="2">
    <source>
        <dbReference type="ARBA" id="ARBA00005417"/>
    </source>
</evidence>
<evidence type="ECO:0000256" key="5">
    <source>
        <dbReference type="ARBA" id="ARBA00022741"/>
    </source>
</evidence>
<dbReference type="InterPro" id="IPR003593">
    <property type="entry name" value="AAA+_ATPase"/>
</dbReference>
<evidence type="ECO:0000256" key="3">
    <source>
        <dbReference type="ARBA" id="ARBA00022448"/>
    </source>
</evidence>
<dbReference type="EMBL" id="BMKB01000003">
    <property type="protein sequence ID" value="GGA49832.1"/>
    <property type="molecule type" value="Genomic_DNA"/>
</dbReference>
<accession>A0A916VX69</accession>
<dbReference type="GO" id="GO:0005524">
    <property type="term" value="F:ATP binding"/>
    <property type="evidence" value="ECO:0007669"/>
    <property type="project" value="UniProtKB-KW"/>
</dbReference>
<dbReference type="OrthoDB" id="9815712at2"/>
<comment type="caution">
    <text evidence="9">The sequence shown here is derived from an EMBL/GenBank/DDBJ whole genome shotgun (WGS) entry which is preliminary data.</text>
</comment>
<keyword evidence="7" id="KW-0472">Membrane</keyword>
<keyword evidence="10" id="KW-1185">Reference proteome</keyword>
<keyword evidence="5" id="KW-0547">Nucleotide-binding</keyword>
<dbReference type="CDD" id="cd03257">
    <property type="entry name" value="ABC_NikE_OppD_transporters"/>
    <property type="match status" value="1"/>
</dbReference>
<organism evidence="9 10">
    <name type="scientific">Pelagibacterium lentulum</name>
    <dbReference type="NCBI Taxonomy" id="2029865"/>
    <lineage>
        <taxon>Bacteria</taxon>
        <taxon>Pseudomonadati</taxon>
        <taxon>Pseudomonadota</taxon>
        <taxon>Alphaproteobacteria</taxon>
        <taxon>Hyphomicrobiales</taxon>
        <taxon>Devosiaceae</taxon>
        <taxon>Pelagibacterium</taxon>
    </lineage>
</organism>
<dbReference type="GO" id="GO:0055085">
    <property type="term" value="P:transmembrane transport"/>
    <property type="evidence" value="ECO:0007669"/>
    <property type="project" value="UniProtKB-ARBA"/>
</dbReference>
<dbReference type="Pfam" id="PF00005">
    <property type="entry name" value="ABC_tran"/>
    <property type="match status" value="1"/>
</dbReference>
<dbReference type="SMART" id="SM00382">
    <property type="entry name" value="AAA"/>
    <property type="match status" value="1"/>
</dbReference>
<comment type="subcellular location">
    <subcellularLocation>
        <location evidence="1">Cell inner membrane</location>
        <topology evidence="1">Peripheral membrane protein</topology>
    </subcellularLocation>
</comment>
<evidence type="ECO:0000259" key="8">
    <source>
        <dbReference type="PROSITE" id="PS50893"/>
    </source>
</evidence>
<evidence type="ECO:0000256" key="7">
    <source>
        <dbReference type="ARBA" id="ARBA00023136"/>
    </source>
</evidence>
<dbReference type="PANTHER" id="PTHR43297:SF2">
    <property type="entry name" value="DIPEPTIDE TRANSPORT ATP-BINDING PROTEIN DPPD"/>
    <property type="match status" value="1"/>
</dbReference>
<keyword evidence="4" id="KW-1003">Cell membrane</keyword>
<dbReference type="PROSITE" id="PS50893">
    <property type="entry name" value="ABC_TRANSPORTER_2"/>
    <property type="match status" value="1"/>
</dbReference>
<dbReference type="GO" id="GO:0015833">
    <property type="term" value="P:peptide transport"/>
    <property type="evidence" value="ECO:0007669"/>
    <property type="project" value="InterPro"/>
</dbReference>
<dbReference type="Proteomes" id="UP000596977">
    <property type="component" value="Unassembled WGS sequence"/>
</dbReference>
<dbReference type="AlphaFoldDB" id="A0A916VX69"/>
<dbReference type="InterPro" id="IPR027417">
    <property type="entry name" value="P-loop_NTPase"/>
</dbReference>
<dbReference type="PANTHER" id="PTHR43297">
    <property type="entry name" value="OLIGOPEPTIDE TRANSPORT ATP-BINDING PROTEIN APPD"/>
    <property type="match status" value="1"/>
</dbReference>
<name>A0A916VX69_9HYPH</name>
<comment type="similarity">
    <text evidence="2">Belongs to the ABC transporter superfamily.</text>
</comment>
<keyword evidence="6 9" id="KW-0067">ATP-binding</keyword>
<dbReference type="RefSeq" id="WP_127074307.1">
    <property type="nucleotide sequence ID" value="NZ_BMKB01000003.1"/>
</dbReference>
<dbReference type="InterPro" id="IPR017871">
    <property type="entry name" value="ABC_transporter-like_CS"/>
</dbReference>
<reference evidence="9 10" key="1">
    <citation type="journal article" date="2014" name="Int. J. Syst. Evol. Microbiol.">
        <title>Complete genome sequence of Corynebacterium casei LMG S-19264T (=DSM 44701T), isolated from a smear-ripened cheese.</title>
        <authorList>
            <consortium name="US DOE Joint Genome Institute (JGI-PGF)"/>
            <person name="Walter F."/>
            <person name="Albersmeier A."/>
            <person name="Kalinowski J."/>
            <person name="Ruckert C."/>
        </authorList>
    </citation>
    <scope>NUCLEOTIDE SEQUENCE [LARGE SCALE GENOMIC DNA]</scope>
    <source>
        <strain evidence="9 10">CGMCC 1.15896</strain>
    </source>
</reference>
<dbReference type="InterPro" id="IPR003439">
    <property type="entry name" value="ABC_transporter-like_ATP-bd"/>
</dbReference>
<dbReference type="GO" id="GO:0005886">
    <property type="term" value="C:plasma membrane"/>
    <property type="evidence" value="ECO:0007669"/>
    <property type="project" value="UniProtKB-SubCell"/>
</dbReference>